<feature type="non-terminal residue" evidence="1">
    <location>
        <position position="1"/>
    </location>
</feature>
<dbReference type="Proteomes" id="UP000052976">
    <property type="component" value="Unassembled WGS sequence"/>
</dbReference>
<gene>
    <name evidence="1" type="ORF">N302_12826</name>
</gene>
<reference evidence="1 2" key="1">
    <citation type="submission" date="2014-04" db="EMBL/GenBank/DDBJ databases">
        <title>Genome evolution of avian class.</title>
        <authorList>
            <person name="Zhang G."/>
            <person name="Li C."/>
        </authorList>
    </citation>
    <scope>NUCLEOTIDE SEQUENCE [LARGE SCALE GENOMIC DNA]</scope>
    <source>
        <strain evidence="1">BGI_N302</strain>
    </source>
</reference>
<keyword evidence="2" id="KW-1185">Reference proteome</keyword>
<dbReference type="AlphaFoldDB" id="A0A091EYH8"/>
<evidence type="ECO:0000313" key="1">
    <source>
        <dbReference type="EMBL" id="KFO61389.1"/>
    </source>
</evidence>
<proteinExistence type="predicted"/>
<protein>
    <submittedName>
        <fullName evidence="1">Uncharacterized protein</fullName>
    </submittedName>
</protein>
<evidence type="ECO:0000313" key="2">
    <source>
        <dbReference type="Proteomes" id="UP000052976"/>
    </source>
</evidence>
<sequence>VLVHLGFKSGKERLFRVCQNLHGLMYFSVFSTNAIIRLRILH</sequence>
<accession>A0A091EYH8</accession>
<organism evidence="1 2">
    <name type="scientific">Corvus brachyrhynchos</name>
    <name type="common">American crow</name>
    <dbReference type="NCBI Taxonomy" id="85066"/>
    <lineage>
        <taxon>Eukaryota</taxon>
        <taxon>Metazoa</taxon>
        <taxon>Chordata</taxon>
        <taxon>Craniata</taxon>
        <taxon>Vertebrata</taxon>
        <taxon>Euteleostomi</taxon>
        <taxon>Archelosauria</taxon>
        <taxon>Archosauria</taxon>
        <taxon>Dinosauria</taxon>
        <taxon>Saurischia</taxon>
        <taxon>Theropoda</taxon>
        <taxon>Coelurosauria</taxon>
        <taxon>Aves</taxon>
        <taxon>Neognathae</taxon>
        <taxon>Neoaves</taxon>
        <taxon>Telluraves</taxon>
        <taxon>Australaves</taxon>
        <taxon>Passeriformes</taxon>
        <taxon>Corvoidea</taxon>
        <taxon>Corvidae</taxon>
        <taxon>Corvus</taxon>
    </lineage>
</organism>
<name>A0A091EYH8_CORBR</name>
<dbReference type="EMBL" id="KK719069">
    <property type="protein sequence ID" value="KFO61389.1"/>
    <property type="molecule type" value="Genomic_DNA"/>
</dbReference>
<feature type="non-terminal residue" evidence="1">
    <location>
        <position position="42"/>
    </location>
</feature>